<dbReference type="SUPFAM" id="SSF51735">
    <property type="entry name" value="NAD(P)-binding Rossmann-fold domains"/>
    <property type="match status" value="2"/>
</dbReference>
<evidence type="ECO:0000256" key="12">
    <source>
        <dbReference type="ARBA" id="ARBA00023027"/>
    </source>
</evidence>
<dbReference type="InterPro" id="IPR013149">
    <property type="entry name" value="ADH-like_C"/>
</dbReference>
<reference evidence="24 25" key="2">
    <citation type="journal article" date="2022" name="Mol. Biol. Evol.">
        <title>Comparative Genomics Reveals Insights into the Divergent Evolution of Astigmatic Mites and Household Pest Adaptations.</title>
        <authorList>
            <person name="Xiong Q."/>
            <person name="Wan A.T."/>
            <person name="Liu X."/>
            <person name="Fung C.S."/>
            <person name="Xiao X."/>
            <person name="Malainual N."/>
            <person name="Hou J."/>
            <person name="Wang L."/>
            <person name="Wang M."/>
            <person name="Yang K.Y."/>
            <person name="Cui Y."/>
            <person name="Leung E.L."/>
            <person name="Nong W."/>
            <person name="Shin S.K."/>
            <person name="Au S.W."/>
            <person name="Jeong K.Y."/>
            <person name="Chew F.T."/>
            <person name="Hui J.H."/>
            <person name="Leung T.F."/>
            <person name="Tungtrongchitr A."/>
            <person name="Zhong N."/>
            <person name="Liu Z."/>
            <person name="Tsui S.K."/>
        </authorList>
    </citation>
    <scope>NUCLEOTIDE SEQUENCE [LARGE SCALE GENOMIC DNA]</scope>
    <source>
        <strain evidence="24">Derp</strain>
    </source>
</reference>
<keyword evidence="13 21" id="KW-0472">Membrane</keyword>
<dbReference type="Pfam" id="PF22774">
    <property type="entry name" value="DNAJC11_beta-barrel"/>
    <property type="match status" value="1"/>
</dbReference>
<dbReference type="InterPro" id="IPR018247">
    <property type="entry name" value="EF_Hand_1_Ca_BS"/>
</dbReference>
<dbReference type="PRINTS" id="PR00625">
    <property type="entry name" value="JDOMAIN"/>
</dbReference>
<evidence type="ECO:0000256" key="20">
    <source>
        <dbReference type="SAM" id="Coils"/>
    </source>
</evidence>
<feature type="domain" description="EF-hand" evidence="23">
    <location>
        <begin position="626"/>
        <end position="661"/>
    </location>
</feature>
<comment type="subcellular location">
    <subcellularLocation>
        <location evidence="2">Cell projection</location>
        <location evidence="2">Cilium membrane</location>
        <topology evidence="2">Multi-pass membrane protein</topology>
    </subcellularLocation>
    <subcellularLocation>
        <location evidence="3">Cytoplasmic vesicle</location>
    </subcellularLocation>
</comment>
<dbReference type="Pfam" id="PF08240">
    <property type="entry name" value="ADH_N"/>
    <property type="match status" value="2"/>
</dbReference>
<dbReference type="Pfam" id="PF00107">
    <property type="entry name" value="ADH_zinc_N"/>
    <property type="match status" value="2"/>
</dbReference>
<name>A0ABQ8JCY7_DERPT</name>
<dbReference type="InterPro" id="IPR027359">
    <property type="entry name" value="Volt_channel_dom_sf"/>
</dbReference>
<feature type="transmembrane region" description="Helical" evidence="21">
    <location>
        <begin position="350"/>
        <end position="370"/>
    </location>
</feature>
<dbReference type="PROSITE" id="PS50222">
    <property type="entry name" value="EF_HAND_2"/>
    <property type="match status" value="1"/>
</dbReference>
<comment type="similarity">
    <text evidence="19">Belongs to the zinc-containing alcohol dehydrogenase family.</text>
</comment>
<evidence type="ECO:0000256" key="6">
    <source>
        <dbReference type="ARBA" id="ARBA00022692"/>
    </source>
</evidence>
<evidence type="ECO:0000256" key="8">
    <source>
        <dbReference type="ARBA" id="ARBA00022833"/>
    </source>
</evidence>
<dbReference type="Gene3D" id="3.90.180.10">
    <property type="entry name" value="Medium-chain alcohol dehydrogenases, catalytic domain"/>
    <property type="match status" value="2"/>
</dbReference>
<dbReference type="InterPro" id="IPR013154">
    <property type="entry name" value="ADH-like_N"/>
</dbReference>
<evidence type="ECO:0000256" key="16">
    <source>
        <dbReference type="ARBA" id="ARBA00023273"/>
    </source>
</evidence>
<dbReference type="Gene3D" id="1.10.287.110">
    <property type="entry name" value="DnaJ domain"/>
    <property type="match status" value="1"/>
</dbReference>
<keyword evidence="6 21" id="KW-0812">Transmembrane</keyword>
<keyword evidence="10 21" id="KW-1133">Transmembrane helix</keyword>
<keyword evidence="8 19" id="KW-0862">Zinc</keyword>
<dbReference type="InterPro" id="IPR013122">
    <property type="entry name" value="PKD1_2_channel"/>
</dbReference>
<sequence length="2041" mass="232208">MHSATGDRQFDAESSSVASSSDGIINKKSKWQKIQGNLEDFWITKQILPKDADKSKVVKTTLRELLTYMAFLITITYITFSMMNPTMYYQTKIMSNLFLDQADSKGITFRTATQMDHFWDFVEGPLIQGLYWDKWYNNQSADSTTFKSILYENYLLGAPRMRQIRVRNDSCEIHKDFQRAIFSCYNHYSKIYEDRQAIHEKILPEFQWQEIRSFAKNDVWGQLSTYSGEGGYIVNLSLNRTIAMKTIEKLKEFLWIDRGTRAVLIDFTTYNPNINLYVVTKLIAEFPATGGMFTSWQFRTLNLLENSSQSQIGLYVCFVLFLLFIIYYTIEEFFEITALGFIPYLRSSGWNYLDLFIILISLALVFFLVCRKYIITKIFDEATITEDLQTEHYGDSNMMIESMNEFNNRTGHALQIDTYQFDTLGFWSAQFSNILAVLSFVSWIKIFKYISFNKTMSQLSSTLSRCAKDIAGFGLMFFIVFFAFAQLGYLLFGTQVKDYSSFGRAVFTLLRLILGDFDFQSIENANRVLGPIFFLSYIFFVFFVLMNMFLAIINDTYAEVKSELKDDEEFAMMDYFKAISNQILHKLGTQKEQIEEIQQAIRESGFDGQRRVSFATIRQELKKRNLSDQEIEMLFAKYDIDQNRELDEKELHAMFEDLEGKKKSIEKEMEENKNKRRDSLISMAHGARHLPPQFDFGKVSKRVDRMDNYYYHQNMNYDLNTDQSDDDYYAFLNVPRNATFDEIRNSFRLFSRQFHPDKHTNPALKRQAELMFDKLKKVYDVLSDPDKRAVYDALGASGLQNNEAWALVEKKFKSIKEIRAEFEQLMKEKEERLMQQRTSPRGNITVLVDATNLFQPDDDNDDRRVVISPSSIEIRSMTITQSLDTPITLNNNVILNGMINVRNGVGSGNLALALRHVFNPKTWGEIEFGAGQGPMINMKGFRTITPNLHLNCSTNILISSFGIRPGLSLTLTRQFSKHFVGHLSYKAGIDSSMNTTMIFENEYCRINGSLQFGYRNSFISSSYTHKFRQNMTRLKIGLKFGLLGAIVDYGCETRLSQYSTIGAAMTVGTIAGVNLRIKLIRNQQTYMLPILLSEEIVPSSLLYGTILPLLTYYLIKNYIIDVYQKRMEQEELEKEREANASLMQQQRKQADAYMQLMKDFYERIVERERSVDGLLIDRALYGDESQVEQYEHDDDSIPNDANVFDFHVALQVLVNENSRLILQSASKSYLPGFFDTNNGRPKKLLIRYRYKSRDYRVLLNENEAYINWSHLISSFVRFRFEYRIFLVTNQYKMPKPINCRAAILYEEGKPLVVEEVIIPVPGDDQVRVKMISAGICASDGHYVWGQQKLSDLSHKLPTVLGHEGAGIVESVGRNVTDLKPGDHVLTTFVPNCEKCSQCSIKDSNMCLNLNFNTTGCLTTRQLAKNGENIYGFTGTGTYSEYITVDRPMVIKIKQTDNLINLCVVSCAAATGFYSAVNRANVRPGSNCAVWGIGGIGLNALQGCKYNQAKNIIAIDVNPAKRDVALQFGATEFINPKELDKPLEQYLMEKYGGGMDYTFDCFGSQMIVDQAINSLTMSGTFTMVGVTGTDVQIKYPALMLLFSRKITGCLLGAKKASQAYPEMVDLYLAKKIKINELITNKFKLEQINEAFQTLKDGKSIRSIIPIKCRAAVLYEEGSPLVIEDVLIPVPQSLEVRVRILSTGLCATDAHFVWGQTRMKSWGHRLPSVLGHEGTGIVESVGPNVNQFQPGDLVLMSIIPQCDECYLCQNPNTNICQKNLLADLGSRPSKTLAKSGQQLYGIMGLGTFSEYITVNHNQLFKVTKKVNIENAAIISCAVATGFYSAVNLAKVSPGSTCAVWGIGPVGLNVLQGCRYRKAAKIIAIDITSEKKEIAIEFGATDFINSKQLNEQTTLQQYLMENYGGGVDFAFDCFGSQITIDQALKSLSVTGMFVLVGVPPDNTNIIYPCDQLLTGRTITGGFVGGKKSEQAYGELLDLYENGKIEIDRMITERISLDQINKGFDDLRTGKIVRSLYHYRTTVQD</sequence>
<dbReference type="PANTHER" id="PTHR43880:SF12">
    <property type="entry name" value="ALCOHOL DEHYDROGENASE CLASS-3"/>
    <property type="match status" value="1"/>
</dbReference>
<dbReference type="PROSITE" id="PS00636">
    <property type="entry name" value="DNAJ_1"/>
    <property type="match status" value="1"/>
</dbReference>
<evidence type="ECO:0000256" key="18">
    <source>
        <dbReference type="ARBA" id="ARBA00023329"/>
    </source>
</evidence>
<dbReference type="InterPro" id="IPR024586">
    <property type="entry name" value="DnaJ-like_C11_C"/>
</dbReference>
<evidence type="ECO:0000256" key="4">
    <source>
        <dbReference type="ARBA" id="ARBA00007200"/>
    </source>
</evidence>
<comment type="caution">
    <text evidence="24">The sequence shown here is derived from an EMBL/GenBank/DDBJ whole genome shotgun (WGS) entry which is preliminary data.</text>
</comment>
<keyword evidence="25" id="KW-1185">Reference proteome</keyword>
<dbReference type="SUPFAM" id="SSF47473">
    <property type="entry name" value="EF-hand"/>
    <property type="match status" value="1"/>
</dbReference>
<evidence type="ECO:0000256" key="5">
    <source>
        <dbReference type="ARBA" id="ARBA00022673"/>
    </source>
</evidence>
<dbReference type="PROSITE" id="PS00059">
    <property type="entry name" value="ADH_ZINC"/>
    <property type="match status" value="2"/>
</dbReference>
<proteinExistence type="inferred from homology"/>
<dbReference type="InterPro" id="IPR011032">
    <property type="entry name" value="GroES-like_sf"/>
</dbReference>
<evidence type="ECO:0000256" key="1">
    <source>
        <dbReference type="ARBA" id="ARBA00001947"/>
    </source>
</evidence>
<evidence type="ECO:0000256" key="10">
    <source>
        <dbReference type="ARBA" id="ARBA00022989"/>
    </source>
</evidence>
<comment type="cofactor">
    <cofactor evidence="1 19">
        <name>Zn(2+)</name>
        <dbReference type="ChEBI" id="CHEBI:29105"/>
    </cofactor>
</comment>
<gene>
    <name evidence="24" type="primary">PKD2</name>
    <name evidence="24" type="ORF">DERP_014037</name>
</gene>
<dbReference type="PROSITE" id="PS50076">
    <property type="entry name" value="DNAJ_2"/>
    <property type="match status" value="1"/>
</dbReference>
<feature type="transmembrane region" description="Helical" evidence="21">
    <location>
        <begin position="470"/>
        <end position="492"/>
    </location>
</feature>
<dbReference type="SMART" id="SM00829">
    <property type="entry name" value="PKS_ER"/>
    <property type="match status" value="1"/>
</dbReference>
<dbReference type="PANTHER" id="PTHR43880">
    <property type="entry name" value="ALCOHOL DEHYDROGENASE"/>
    <property type="match status" value="1"/>
</dbReference>
<evidence type="ECO:0000259" key="22">
    <source>
        <dbReference type="PROSITE" id="PS50076"/>
    </source>
</evidence>
<dbReference type="EMBL" id="NJHN03000049">
    <property type="protein sequence ID" value="KAH9420418.1"/>
    <property type="molecule type" value="Genomic_DNA"/>
</dbReference>
<evidence type="ECO:0000313" key="24">
    <source>
        <dbReference type="EMBL" id="KAH9420418.1"/>
    </source>
</evidence>
<evidence type="ECO:0000313" key="25">
    <source>
        <dbReference type="Proteomes" id="UP000887458"/>
    </source>
</evidence>
<feature type="coiled-coil region" evidence="20">
    <location>
        <begin position="648"/>
        <end position="678"/>
    </location>
</feature>
<feature type="transmembrane region" description="Helical" evidence="21">
    <location>
        <begin position="532"/>
        <end position="553"/>
    </location>
</feature>
<keyword evidence="12" id="KW-0520">NAD</keyword>
<evidence type="ECO:0000256" key="15">
    <source>
        <dbReference type="ARBA" id="ARBA00023186"/>
    </source>
</evidence>
<evidence type="ECO:0000256" key="19">
    <source>
        <dbReference type="RuleBase" id="RU361277"/>
    </source>
</evidence>
<evidence type="ECO:0000256" key="13">
    <source>
        <dbReference type="ARBA" id="ARBA00023136"/>
    </source>
</evidence>
<comment type="similarity">
    <text evidence="4">Belongs to the polycystin family.</text>
</comment>
<dbReference type="Pfam" id="PF20519">
    <property type="entry name" value="Polycystin_dom"/>
    <property type="match status" value="1"/>
</dbReference>
<dbReference type="Pfam" id="PF00226">
    <property type="entry name" value="DnaJ"/>
    <property type="match status" value="1"/>
</dbReference>
<reference evidence="24 25" key="1">
    <citation type="journal article" date="2018" name="J. Allergy Clin. Immunol.">
        <title>High-quality assembly of Dermatophagoides pteronyssinus genome and transcriptome reveals a wide range of novel allergens.</title>
        <authorList>
            <person name="Liu X.Y."/>
            <person name="Yang K.Y."/>
            <person name="Wang M.Q."/>
            <person name="Kwok J.S."/>
            <person name="Zeng X."/>
            <person name="Yang Z."/>
            <person name="Xiao X.J."/>
            <person name="Lau C.P."/>
            <person name="Li Y."/>
            <person name="Huang Z.M."/>
            <person name="Ba J.G."/>
            <person name="Yim A.K."/>
            <person name="Ouyang C.Y."/>
            <person name="Ngai S.M."/>
            <person name="Chan T.F."/>
            <person name="Leung E.L."/>
            <person name="Liu L."/>
            <person name="Liu Z.G."/>
            <person name="Tsui S.K."/>
        </authorList>
    </citation>
    <scope>NUCLEOTIDE SEQUENCE [LARGE SCALE GENOMIC DNA]</scope>
    <source>
        <strain evidence="24">Derp</strain>
    </source>
</reference>
<dbReference type="SMART" id="SM00271">
    <property type="entry name" value="DnaJ"/>
    <property type="match status" value="1"/>
</dbReference>
<dbReference type="Gene3D" id="1.10.238.10">
    <property type="entry name" value="EF-hand"/>
    <property type="match status" value="1"/>
</dbReference>
<feature type="coiled-coil region" evidence="20">
    <location>
        <begin position="808"/>
        <end position="839"/>
    </location>
</feature>
<keyword evidence="5" id="KW-0109">Calcium transport</keyword>
<dbReference type="Gene3D" id="1.10.287.70">
    <property type="match status" value="1"/>
</dbReference>
<dbReference type="Proteomes" id="UP000887458">
    <property type="component" value="Unassembled WGS sequence"/>
</dbReference>
<evidence type="ECO:0000256" key="14">
    <source>
        <dbReference type="ARBA" id="ARBA00023180"/>
    </source>
</evidence>
<accession>A0ABQ8JCY7</accession>
<evidence type="ECO:0000256" key="21">
    <source>
        <dbReference type="SAM" id="Phobius"/>
    </source>
</evidence>
<protein>
    <submittedName>
        <fullName evidence="24">TRP-like ion channel Pkd2</fullName>
    </submittedName>
</protein>
<feature type="transmembrane region" description="Helical" evidence="21">
    <location>
        <begin position="312"/>
        <end position="330"/>
    </location>
</feature>
<feature type="domain" description="J" evidence="22">
    <location>
        <begin position="727"/>
        <end position="795"/>
    </location>
</feature>
<dbReference type="InterPro" id="IPR036869">
    <property type="entry name" value="J_dom_sf"/>
</dbReference>
<dbReference type="PROSITE" id="PS00018">
    <property type="entry name" value="EF_HAND_1"/>
    <property type="match status" value="1"/>
</dbReference>
<dbReference type="CDD" id="cd06257">
    <property type="entry name" value="DnaJ"/>
    <property type="match status" value="1"/>
</dbReference>
<keyword evidence="20" id="KW-0175">Coiled coil</keyword>
<keyword evidence="18" id="KW-0968">Cytoplasmic vesicle</keyword>
<dbReference type="InterPro" id="IPR020843">
    <property type="entry name" value="ER"/>
</dbReference>
<dbReference type="InterPro" id="IPR003915">
    <property type="entry name" value="PKD_2"/>
</dbReference>
<dbReference type="Gene3D" id="1.20.120.350">
    <property type="entry name" value="Voltage-gated potassium channels. Chain C"/>
    <property type="match status" value="1"/>
</dbReference>
<dbReference type="InterPro" id="IPR018253">
    <property type="entry name" value="DnaJ_domain_CS"/>
</dbReference>
<feature type="coiled-coil region" evidence="20">
    <location>
        <begin position="1120"/>
        <end position="1149"/>
    </location>
</feature>
<evidence type="ECO:0000259" key="23">
    <source>
        <dbReference type="PROSITE" id="PS50222"/>
    </source>
</evidence>
<keyword evidence="17" id="KW-0813">Transport</keyword>
<dbReference type="PRINTS" id="PR01433">
    <property type="entry name" value="POLYCYSTIN2"/>
</dbReference>
<keyword evidence="17" id="KW-0406">Ion transport</keyword>
<evidence type="ECO:0000256" key="7">
    <source>
        <dbReference type="ARBA" id="ARBA00022723"/>
    </source>
</evidence>
<dbReference type="Pfam" id="PF08016">
    <property type="entry name" value="PKD_channel"/>
    <property type="match status" value="2"/>
</dbReference>
<dbReference type="InterPro" id="IPR011992">
    <property type="entry name" value="EF-hand-dom_pair"/>
</dbReference>
<dbReference type="Gene3D" id="3.40.50.720">
    <property type="entry name" value="NAD(P)-binding Rossmann-like Domain"/>
    <property type="match status" value="2"/>
</dbReference>
<keyword evidence="7 19" id="KW-0479">Metal-binding</keyword>
<keyword evidence="9" id="KW-0106">Calcium</keyword>
<evidence type="ECO:0000256" key="3">
    <source>
        <dbReference type="ARBA" id="ARBA00004541"/>
    </source>
</evidence>
<feature type="transmembrane region" description="Helical" evidence="21">
    <location>
        <begin position="65"/>
        <end position="84"/>
    </location>
</feature>
<keyword evidence="15" id="KW-0143">Chaperone</keyword>
<dbReference type="SUPFAM" id="SSF50129">
    <property type="entry name" value="GroES-like"/>
    <property type="match status" value="4"/>
</dbReference>
<keyword evidence="5" id="KW-0107">Calcium channel</keyword>
<dbReference type="InterPro" id="IPR001623">
    <property type="entry name" value="DnaJ_domain"/>
</dbReference>
<keyword evidence="14" id="KW-0325">Glycoprotein</keyword>
<evidence type="ECO:0000256" key="9">
    <source>
        <dbReference type="ARBA" id="ARBA00022837"/>
    </source>
</evidence>
<dbReference type="InterPro" id="IPR046791">
    <property type="entry name" value="Polycystin_dom"/>
</dbReference>
<keyword evidence="17" id="KW-0407">Ion channel</keyword>
<evidence type="ECO:0000256" key="17">
    <source>
        <dbReference type="ARBA" id="ARBA00023303"/>
    </source>
</evidence>
<dbReference type="InterPro" id="IPR002048">
    <property type="entry name" value="EF_hand_dom"/>
</dbReference>
<dbReference type="InterPro" id="IPR002328">
    <property type="entry name" value="ADH_Zn_CS"/>
</dbReference>
<evidence type="ECO:0000256" key="2">
    <source>
        <dbReference type="ARBA" id="ARBA00004272"/>
    </source>
</evidence>
<feature type="transmembrane region" description="Helical" evidence="21">
    <location>
        <begin position="431"/>
        <end position="450"/>
    </location>
</feature>
<dbReference type="InterPro" id="IPR036291">
    <property type="entry name" value="NAD(P)-bd_dom_sf"/>
</dbReference>
<dbReference type="InterPro" id="IPR055225">
    <property type="entry name" value="DNAJC11-like_beta-barrel"/>
</dbReference>
<dbReference type="Pfam" id="PF11875">
    <property type="entry name" value="DnaJ-like_C11_C"/>
    <property type="match status" value="1"/>
</dbReference>
<organism evidence="24 25">
    <name type="scientific">Dermatophagoides pteronyssinus</name>
    <name type="common">European house dust mite</name>
    <dbReference type="NCBI Taxonomy" id="6956"/>
    <lineage>
        <taxon>Eukaryota</taxon>
        <taxon>Metazoa</taxon>
        <taxon>Ecdysozoa</taxon>
        <taxon>Arthropoda</taxon>
        <taxon>Chelicerata</taxon>
        <taxon>Arachnida</taxon>
        <taxon>Acari</taxon>
        <taxon>Acariformes</taxon>
        <taxon>Sarcoptiformes</taxon>
        <taxon>Astigmata</taxon>
        <taxon>Psoroptidia</taxon>
        <taxon>Analgoidea</taxon>
        <taxon>Pyroglyphidae</taxon>
        <taxon>Dermatophagoidinae</taxon>
        <taxon>Dermatophagoides</taxon>
    </lineage>
</organism>
<keyword evidence="11" id="KW-0560">Oxidoreductase</keyword>
<evidence type="ECO:0000256" key="11">
    <source>
        <dbReference type="ARBA" id="ARBA00023002"/>
    </source>
</evidence>
<dbReference type="SUPFAM" id="SSF46565">
    <property type="entry name" value="Chaperone J-domain"/>
    <property type="match status" value="1"/>
</dbReference>
<keyword evidence="16" id="KW-0966">Cell projection</keyword>